<protein>
    <submittedName>
        <fullName evidence="2">Uncharacterized protein</fullName>
    </submittedName>
</protein>
<sequence length="48" mass="5001">EITGAAEKVFVAETVVGDEWVSEDESDRAESGSCGFLFGSENGSSLSD</sequence>
<feature type="non-terminal residue" evidence="2">
    <location>
        <position position="1"/>
    </location>
</feature>
<reference evidence="2 3" key="1">
    <citation type="journal article" date="2018" name="Front. Plant Sci.">
        <title>Red Clover (Trifolium pratense) and Zigzag Clover (T. medium) - A Picture of Genomic Similarities and Differences.</title>
        <authorList>
            <person name="Dluhosova J."/>
            <person name="Istvanek J."/>
            <person name="Nedelnik J."/>
            <person name="Repkova J."/>
        </authorList>
    </citation>
    <scope>NUCLEOTIDE SEQUENCE [LARGE SCALE GENOMIC DNA]</scope>
    <source>
        <strain evidence="3">cv. 10/8</strain>
        <tissue evidence="2">Leaf</tissue>
    </source>
</reference>
<feature type="region of interest" description="Disordered" evidence="1">
    <location>
        <begin position="21"/>
        <end position="48"/>
    </location>
</feature>
<keyword evidence="3" id="KW-1185">Reference proteome</keyword>
<comment type="caution">
    <text evidence="2">The sequence shown here is derived from an EMBL/GenBank/DDBJ whole genome shotgun (WGS) entry which is preliminary data.</text>
</comment>
<evidence type="ECO:0000256" key="1">
    <source>
        <dbReference type="SAM" id="MobiDB-lite"/>
    </source>
</evidence>
<evidence type="ECO:0000313" key="2">
    <source>
        <dbReference type="EMBL" id="MCI73599.1"/>
    </source>
</evidence>
<proteinExistence type="predicted"/>
<dbReference type="EMBL" id="LXQA010842171">
    <property type="protein sequence ID" value="MCI73599.1"/>
    <property type="molecule type" value="Genomic_DNA"/>
</dbReference>
<organism evidence="2 3">
    <name type="scientific">Trifolium medium</name>
    <dbReference type="NCBI Taxonomy" id="97028"/>
    <lineage>
        <taxon>Eukaryota</taxon>
        <taxon>Viridiplantae</taxon>
        <taxon>Streptophyta</taxon>
        <taxon>Embryophyta</taxon>
        <taxon>Tracheophyta</taxon>
        <taxon>Spermatophyta</taxon>
        <taxon>Magnoliopsida</taxon>
        <taxon>eudicotyledons</taxon>
        <taxon>Gunneridae</taxon>
        <taxon>Pentapetalae</taxon>
        <taxon>rosids</taxon>
        <taxon>fabids</taxon>
        <taxon>Fabales</taxon>
        <taxon>Fabaceae</taxon>
        <taxon>Papilionoideae</taxon>
        <taxon>50 kb inversion clade</taxon>
        <taxon>NPAAA clade</taxon>
        <taxon>Hologalegina</taxon>
        <taxon>IRL clade</taxon>
        <taxon>Trifolieae</taxon>
        <taxon>Trifolium</taxon>
    </lineage>
</organism>
<accession>A0A392UIZ3</accession>
<dbReference type="AlphaFoldDB" id="A0A392UIZ3"/>
<name>A0A392UIZ3_9FABA</name>
<evidence type="ECO:0000313" key="3">
    <source>
        <dbReference type="Proteomes" id="UP000265520"/>
    </source>
</evidence>
<dbReference type="Proteomes" id="UP000265520">
    <property type="component" value="Unassembled WGS sequence"/>
</dbReference>